<dbReference type="InterPro" id="IPR005183">
    <property type="entry name" value="DUF305_CopM-like"/>
</dbReference>
<evidence type="ECO:0000256" key="1">
    <source>
        <dbReference type="SAM" id="MobiDB-lite"/>
    </source>
</evidence>
<feature type="region of interest" description="Disordered" evidence="1">
    <location>
        <begin position="31"/>
        <end position="56"/>
    </location>
</feature>
<dbReference type="KEGG" id="kfl:Kfla_1525"/>
<dbReference type="OrthoDB" id="26872at2"/>
<dbReference type="RefSeq" id="WP_012919179.1">
    <property type="nucleotide sequence ID" value="NC_013729.1"/>
</dbReference>
<dbReference type="PANTHER" id="PTHR36933">
    <property type="entry name" value="SLL0788 PROTEIN"/>
    <property type="match status" value="1"/>
</dbReference>
<reference evidence="5" key="1">
    <citation type="submission" date="2009-09" db="EMBL/GenBank/DDBJ databases">
        <title>The complete genome of Kribbella flavida DSM 17836.</title>
        <authorList>
            <consortium name="US DOE Joint Genome Institute (JGI-PGF)"/>
            <person name="Lucas S."/>
            <person name="Copeland A."/>
            <person name="Lapidus A."/>
            <person name="Glavina del Rio T."/>
            <person name="Dalin E."/>
            <person name="Tice H."/>
            <person name="Bruce D."/>
            <person name="Goodwin L."/>
            <person name="Pitluck S."/>
            <person name="Kyrpides N."/>
            <person name="Mavromatis K."/>
            <person name="Ivanova N."/>
            <person name="Saunders E."/>
            <person name="Brettin T."/>
            <person name="Detter J.C."/>
            <person name="Han C."/>
            <person name="Larimer F."/>
            <person name="Land M."/>
            <person name="Hauser L."/>
            <person name="Markowitz V."/>
            <person name="Cheng J.-F."/>
            <person name="Hugenholtz P."/>
            <person name="Woyke T."/>
            <person name="Wu D."/>
            <person name="Pukall R."/>
            <person name="Klenk H.-P."/>
            <person name="Eisen J.A."/>
        </authorList>
    </citation>
    <scope>NUCLEOTIDE SEQUENCE [LARGE SCALE GENOMIC DNA]</scope>
    <source>
        <strain evidence="5">DSM 17836 / JCM 10339 / NBRC 14399</strain>
    </source>
</reference>
<evidence type="ECO:0000313" key="4">
    <source>
        <dbReference type="EMBL" id="ADB30623.1"/>
    </source>
</evidence>
<dbReference type="PANTHER" id="PTHR36933:SF1">
    <property type="entry name" value="SLL0788 PROTEIN"/>
    <property type="match status" value="1"/>
</dbReference>
<dbReference type="Proteomes" id="UP000007967">
    <property type="component" value="Chromosome"/>
</dbReference>
<dbReference type="eggNOG" id="COG3544">
    <property type="taxonomic scope" value="Bacteria"/>
</dbReference>
<accession>D2PLJ4</accession>
<feature type="signal peptide" evidence="2">
    <location>
        <begin position="1"/>
        <end position="23"/>
    </location>
</feature>
<dbReference type="EMBL" id="CP001736">
    <property type="protein sequence ID" value="ADB30623.1"/>
    <property type="molecule type" value="Genomic_DNA"/>
</dbReference>
<dbReference type="PROSITE" id="PS51257">
    <property type="entry name" value="PROKAR_LIPOPROTEIN"/>
    <property type="match status" value="1"/>
</dbReference>
<dbReference type="AlphaFoldDB" id="D2PLJ4"/>
<name>D2PLJ4_KRIFD</name>
<proteinExistence type="predicted"/>
<reference evidence="4 5" key="2">
    <citation type="journal article" date="2010" name="Stand. Genomic Sci.">
        <title>Complete genome sequence of Kribbella flavida type strain (IFO 14399).</title>
        <authorList>
            <person name="Pukall R."/>
            <person name="Lapidus A."/>
            <person name="Glavina Del Rio T."/>
            <person name="Copeland A."/>
            <person name="Tice H."/>
            <person name="Cheng J.-F."/>
            <person name="Lucas S."/>
            <person name="Chen F."/>
            <person name="Nolan M."/>
            <person name="LaButti K."/>
            <person name="Pati A."/>
            <person name="Ivanova N."/>
            <person name="Mavrommatis K."/>
            <person name="Mikhailova N."/>
            <person name="Pitluck S."/>
            <person name="Bruce D."/>
            <person name="Goodwin L."/>
            <person name="Land M."/>
            <person name="Hauser L."/>
            <person name="Chang Y.-J."/>
            <person name="Jeffries C.D."/>
            <person name="Chen A."/>
            <person name="Palaniappan K."/>
            <person name="Chain P."/>
            <person name="Rohde M."/>
            <person name="Goeker M."/>
            <person name="Bristow J."/>
            <person name="Eisen J.A."/>
            <person name="Markowitz V."/>
            <person name="Hugenholtz P."/>
            <person name="Kyrpides N.C."/>
            <person name="Klenk H.-P."/>
            <person name="Brettin T."/>
        </authorList>
    </citation>
    <scope>NUCLEOTIDE SEQUENCE [LARGE SCALE GENOMIC DNA]</scope>
    <source>
        <strain evidence="5">DSM 17836 / JCM 10339 / NBRC 14399</strain>
    </source>
</reference>
<evidence type="ECO:0000259" key="3">
    <source>
        <dbReference type="Pfam" id="PF03713"/>
    </source>
</evidence>
<sequence length="211" mass="22117">MRHHLWRTAAPTALLVLAGLALAGCGDNSDSGTMPGMDHGAPSSTQSSSAPAAGDFNDADVTFATQMIPHHQQAVQMANMADYNASAPAVKKLAKAIRAAQGPEIKTLSAWLTSWGKPVPTPSHGDHSAHEMPGMLSEDELSDLGNASGSTFDRLWAQQMIKHHQGAIGMAKAEQTGGRNAGAVDLARKIATDQAREIAALQRLLARLPAD</sequence>
<evidence type="ECO:0000256" key="2">
    <source>
        <dbReference type="SAM" id="SignalP"/>
    </source>
</evidence>
<protein>
    <recommendedName>
        <fullName evidence="3">DUF305 domain-containing protein</fullName>
    </recommendedName>
</protein>
<evidence type="ECO:0000313" key="5">
    <source>
        <dbReference type="Proteomes" id="UP000007967"/>
    </source>
</evidence>
<dbReference type="HOGENOM" id="CLU_074343_1_1_11"/>
<dbReference type="InterPro" id="IPR012347">
    <property type="entry name" value="Ferritin-like"/>
</dbReference>
<gene>
    <name evidence="4" type="ordered locus">Kfla_1525</name>
</gene>
<keyword evidence="5" id="KW-1185">Reference proteome</keyword>
<dbReference type="Gene3D" id="1.20.1260.10">
    <property type="match status" value="1"/>
</dbReference>
<feature type="compositionally biased region" description="Low complexity" evidence="1">
    <location>
        <begin position="41"/>
        <end position="53"/>
    </location>
</feature>
<dbReference type="Pfam" id="PF03713">
    <property type="entry name" value="DUF305"/>
    <property type="match status" value="1"/>
</dbReference>
<keyword evidence="2" id="KW-0732">Signal</keyword>
<feature type="domain" description="DUF305" evidence="3">
    <location>
        <begin position="60"/>
        <end position="205"/>
    </location>
</feature>
<feature type="chain" id="PRO_5003034712" description="DUF305 domain-containing protein" evidence="2">
    <location>
        <begin position="24"/>
        <end position="211"/>
    </location>
</feature>
<dbReference type="STRING" id="479435.Kfla_1525"/>
<organism evidence="4 5">
    <name type="scientific">Kribbella flavida (strain DSM 17836 / JCM 10339 / NBRC 14399)</name>
    <dbReference type="NCBI Taxonomy" id="479435"/>
    <lineage>
        <taxon>Bacteria</taxon>
        <taxon>Bacillati</taxon>
        <taxon>Actinomycetota</taxon>
        <taxon>Actinomycetes</taxon>
        <taxon>Propionibacteriales</taxon>
        <taxon>Kribbellaceae</taxon>
        <taxon>Kribbella</taxon>
    </lineage>
</organism>